<evidence type="ECO:0000313" key="2">
    <source>
        <dbReference type="EMBL" id="CAH2088113.1"/>
    </source>
</evidence>
<proteinExistence type="predicted"/>
<gene>
    <name evidence="2" type="ORF">EEDITHA_LOCUS4305</name>
</gene>
<feature type="region of interest" description="Disordered" evidence="1">
    <location>
        <begin position="66"/>
        <end position="89"/>
    </location>
</feature>
<comment type="caution">
    <text evidence="2">The sequence shown here is derived from an EMBL/GenBank/DDBJ whole genome shotgun (WGS) entry which is preliminary data.</text>
</comment>
<organism evidence="2 3">
    <name type="scientific">Euphydryas editha</name>
    <name type="common">Edith's checkerspot</name>
    <dbReference type="NCBI Taxonomy" id="104508"/>
    <lineage>
        <taxon>Eukaryota</taxon>
        <taxon>Metazoa</taxon>
        <taxon>Ecdysozoa</taxon>
        <taxon>Arthropoda</taxon>
        <taxon>Hexapoda</taxon>
        <taxon>Insecta</taxon>
        <taxon>Pterygota</taxon>
        <taxon>Neoptera</taxon>
        <taxon>Endopterygota</taxon>
        <taxon>Lepidoptera</taxon>
        <taxon>Glossata</taxon>
        <taxon>Ditrysia</taxon>
        <taxon>Papilionoidea</taxon>
        <taxon>Nymphalidae</taxon>
        <taxon>Nymphalinae</taxon>
        <taxon>Euphydryas</taxon>
    </lineage>
</organism>
<dbReference type="AlphaFoldDB" id="A0AAU9TQB4"/>
<keyword evidence="3" id="KW-1185">Reference proteome</keyword>
<dbReference type="Proteomes" id="UP001153954">
    <property type="component" value="Unassembled WGS sequence"/>
</dbReference>
<evidence type="ECO:0000256" key="1">
    <source>
        <dbReference type="SAM" id="MobiDB-lite"/>
    </source>
</evidence>
<feature type="region of interest" description="Disordered" evidence="1">
    <location>
        <begin position="33"/>
        <end position="53"/>
    </location>
</feature>
<dbReference type="EMBL" id="CAKOGL010000007">
    <property type="protein sequence ID" value="CAH2088113.1"/>
    <property type="molecule type" value="Genomic_DNA"/>
</dbReference>
<name>A0AAU9TQB4_EUPED</name>
<evidence type="ECO:0000313" key="3">
    <source>
        <dbReference type="Proteomes" id="UP001153954"/>
    </source>
</evidence>
<sequence>MMNGAALSKAAVYHHSTGLIELKNIRPFSDFSCGKPRRKLKKPPTTGHVVSVPEDDLQRKHFKVWSSTPGKDTSITNADEYNREEKSGQPIPKLTALPLMDGHYYRKSSAKLYLQSGWPSNVQFTNSTTKKDEYKLCSAYKSGNIQQSDYEKHIPKKDEARNEKNKDKDSEKHIFAMVSKRFFYVPSLTYQVCTIR</sequence>
<protein>
    <submittedName>
        <fullName evidence="2">Uncharacterized protein</fullName>
    </submittedName>
</protein>
<reference evidence="2" key="1">
    <citation type="submission" date="2022-03" db="EMBL/GenBank/DDBJ databases">
        <authorList>
            <person name="Tunstrom K."/>
        </authorList>
    </citation>
    <scope>NUCLEOTIDE SEQUENCE</scope>
</reference>
<feature type="compositionally biased region" description="Polar residues" evidence="1">
    <location>
        <begin position="66"/>
        <end position="79"/>
    </location>
</feature>
<accession>A0AAU9TQB4</accession>